<evidence type="ECO:0000313" key="2">
    <source>
        <dbReference type="Proteomes" id="UP000386466"/>
    </source>
</evidence>
<sequence length="153" mass="17103">MDSTLAPAGSATGPVTFSHVFGQQCQLMEAAVQSLYTLNDQISHFIVTKSKALEEDKDPFLPTEKETLKSSMILMRHLLMDAQVQRLTEKFCIESAVSFFCFLFSRSGQKCLTTTLIENCLCDGRPCSRDSDLLGIGFLIRNYLGFGIKIAWF</sequence>
<dbReference type="EMBL" id="CAAGRJ010012193">
    <property type="protein sequence ID" value="VFV28992.1"/>
    <property type="molecule type" value="Genomic_DNA"/>
</dbReference>
<gene>
    <name evidence="1" type="ORF">LYPA_23C010013</name>
</gene>
<organism evidence="1 2">
    <name type="scientific">Lynx pardinus</name>
    <name type="common">Iberian lynx</name>
    <name type="synonym">Felis pardina</name>
    <dbReference type="NCBI Taxonomy" id="191816"/>
    <lineage>
        <taxon>Eukaryota</taxon>
        <taxon>Metazoa</taxon>
        <taxon>Chordata</taxon>
        <taxon>Craniata</taxon>
        <taxon>Vertebrata</taxon>
        <taxon>Euteleostomi</taxon>
        <taxon>Mammalia</taxon>
        <taxon>Eutheria</taxon>
        <taxon>Laurasiatheria</taxon>
        <taxon>Carnivora</taxon>
        <taxon>Feliformia</taxon>
        <taxon>Felidae</taxon>
        <taxon>Felinae</taxon>
        <taxon>Lynx</taxon>
    </lineage>
</organism>
<keyword evidence="2" id="KW-1185">Reference proteome</keyword>
<dbReference type="Proteomes" id="UP000386466">
    <property type="component" value="Unassembled WGS sequence"/>
</dbReference>
<reference evidence="1 2" key="1">
    <citation type="submission" date="2019-01" db="EMBL/GenBank/DDBJ databases">
        <authorList>
            <person name="Alioto T."/>
            <person name="Alioto T."/>
        </authorList>
    </citation>
    <scope>NUCLEOTIDE SEQUENCE [LARGE SCALE GENOMIC DNA]</scope>
</reference>
<evidence type="ECO:0000313" key="1">
    <source>
        <dbReference type="EMBL" id="VFV28992.1"/>
    </source>
</evidence>
<protein>
    <submittedName>
        <fullName evidence="1">Uncharacterized protein</fullName>
    </submittedName>
</protein>
<proteinExistence type="predicted"/>
<accession>A0A485NFN3</accession>
<dbReference type="AlphaFoldDB" id="A0A485NFN3"/>
<name>A0A485NFN3_LYNPA</name>